<dbReference type="EC" id="2.7.11.1" evidence="1"/>
<dbReference type="PANTHER" id="PTHR43289:SF6">
    <property type="entry name" value="SERINE_THREONINE-PROTEIN KINASE NEKL-3"/>
    <property type="match status" value="1"/>
</dbReference>
<evidence type="ECO:0000256" key="5">
    <source>
        <dbReference type="ARBA" id="ARBA00022777"/>
    </source>
</evidence>
<evidence type="ECO:0000256" key="9">
    <source>
        <dbReference type="SAM" id="Phobius"/>
    </source>
</evidence>
<keyword evidence="4 7" id="KW-0547">Nucleotide-binding</keyword>
<evidence type="ECO:0000256" key="7">
    <source>
        <dbReference type="PROSITE-ProRule" id="PRU10141"/>
    </source>
</evidence>
<dbReference type="PANTHER" id="PTHR43289">
    <property type="entry name" value="MITOGEN-ACTIVATED PROTEIN KINASE KINASE KINASE 20-RELATED"/>
    <property type="match status" value="1"/>
</dbReference>
<dbReference type="SUPFAM" id="SSF56112">
    <property type="entry name" value="Protein kinase-like (PK-like)"/>
    <property type="match status" value="1"/>
</dbReference>
<keyword evidence="9" id="KW-0812">Transmembrane</keyword>
<organism evidence="11 12">
    <name type="scientific">Nocardioides humilatus</name>
    <dbReference type="NCBI Taxonomy" id="2607660"/>
    <lineage>
        <taxon>Bacteria</taxon>
        <taxon>Bacillati</taxon>
        <taxon>Actinomycetota</taxon>
        <taxon>Actinomycetes</taxon>
        <taxon>Propionibacteriales</taxon>
        <taxon>Nocardioidaceae</taxon>
        <taxon>Nocardioides</taxon>
    </lineage>
</organism>
<reference evidence="11 12" key="1">
    <citation type="submission" date="2019-09" db="EMBL/GenBank/DDBJ databases">
        <title>Nocardioides panacisoli sp. nov., isolated from the soil of a ginseng field.</title>
        <authorList>
            <person name="Cho C."/>
        </authorList>
    </citation>
    <scope>NUCLEOTIDE SEQUENCE [LARGE SCALE GENOMIC DNA]</scope>
    <source>
        <strain evidence="11 12">BN130099</strain>
    </source>
</reference>
<keyword evidence="3" id="KW-0808">Transferase</keyword>
<dbReference type="InterPro" id="IPR011009">
    <property type="entry name" value="Kinase-like_dom_sf"/>
</dbReference>
<accession>A0A5B1LN56</accession>
<comment type="caution">
    <text evidence="11">The sequence shown here is derived from an EMBL/GenBank/DDBJ whole genome shotgun (WGS) entry which is preliminary data.</text>
</comment>
<evidence type="ECO:0000256" key="4">
    <source>
        <dbReference type="ARBA" id="ARBA00022741"/>
    </source>
</evidence>
<dbReference type="SMART" id="SM00220">
    <property type="entry name" value="S_TKc"/>
    <property type="match status" value="1"/>
</dbReference>
<sequence>MRRGKQEAAHHQEGAGGDRQASWAHGCPPWSSGERRLRLGCYPRRSAWRAGSQHPGMGPRTHAGSPPHGGARRYVDAVLPGVGSDFGRYRITGQLGRGGMGVVFSAVHQGLERSVALKLLTPELSNDDSYRRRFLREAKILARLDSPFVVRVYDAGDQDGLLFIATELIAGGDLAELTAAGGPLPAPEAVALVAQVAKGLSVAHDNGILHRDIKPSNVLIRRLGDGSQQAVLCDLGIAMAVDIEATSRTIGVAGTPSYMSPERLNGEDATVATDIYAVGCVLWAALTGYPPYLGTPAEIYRGHVYEAIPQLPPGPLSSEINAILLTAMAKNPASRFSTAADLRAALLAAGRSGGSDGLVELADVPAADSTSDTVVAPFVFTEPPPAPPPAAPPTVAPPVAAPPIADPTIAPARWVPPVVAAPPPAPPPVPPPVERTHGGSRKGALVAALIVGAIVLGGAVAGAVVMLGNDDKGGPDPDASGPRSSTAAPRKTDRPSQAPTKNGAPKIECWDGSTARTARQCPAPAGVQGIAWMYPSFERSECGRARPTLAKLAVWQCYGQTSSGDQVLIRYNEWRSPALAEASYASKDRGSNRELVRSGGRVVQTVWRYDGVNREGRVTLSVVYSDWPFSVSVEGDSARAIEDGLQELVVQRDSADVLVR</sequence>
<name>A0A5B1LN56_9ACTN</name>
<dbReference type="InterPro" id="IPR000719">
    <property type="entry name" value="Prot_kinase_dom"/>
</dbReference>
<dbReference type="Pfam" id="PF00069">
    <property type="entry name" value="Pkinase"/>
    <property type="match status" value="1"/>
</dbReference>
<feature type="binding site" evidence="7">
    <location>
        <position position="118"/>
    </location>
    <ligand>
        <name>ATP</name>
        <dbReference type="ChEBI" id="CHEBI:30616"/>
    </ligand>
</feature>
<keyword evidence="12" id="KW-1185">Reference proteome</keyword>
<feature type="compositionally biased region" description="Basic and acidic residues" evidence="8">
    <location>
        <begin position="1"/>
        <end position="13"/>
    </location>
</feature>
<dbReference type="InterPro" id="IPR017441">
    <property type="entry name" value="Protein_kinase_ATP_BS"/>
</dbReference>
<feature type="domain" description="Protein kinase" evidence="10">
    <location>
        <begin position="89"/>
        <end position="347"/>
    </location>
</feature>
<gene>
    <name evidence="11" type="ORF">F0U44_04430</name>
</gene>
<keyword evidence="9" id="KW-1133">Transmembrane helix</keyword>
<dbReference type="CDD" id="cd14014">
    <property type="entry name" value="STKc_PknB_like"/>
    <property type="match status" value="1"/>
</dbReference>
<evidence type="ECO:0000313" key="12">
    <source>
        <dbReference type="Proteomes" id="UP000325003"/>
    </source>
</evidence>
<dbReference type="AlphaFoldDB" id="A0A5B1LN56"/>
<keyword evidence="9" id="KW-0472">Membrane</keyword>
<dbReference type="InterPro" id="IPR008271">
    <property type="entry name" value="Ser/Thr_kinase_AS"/>
</dbReference>
<evidence type="ECO:0000256" key="2">
    <source>
        <dbReference type="ARBA" id="ARBA00022527"/>
    </source>
</evidence>
<dbReference type="GO" id="GO:0005524">
    <property type="term" value="F:ATP binding"/>
    <property type="evidence" value="ECO:0007669"/>
    <property type="project" value="UniProtKB-UniRule"/>
</dbReference>
<evidence type="ECO:0000256" key="8">
    <source>
        <dbReference type="SAM" id="MobiDB-lite"/>
    </source>
</evidence>
<feature type="transmembrane region" description="Helical" evidence="9">
    <location>
        <begin position="444"/>
        <end position="467"/>
    </location>
</feature>
<keyword evidence="5 11" id="KW-0418">Kinase</keyword>
<keyword evidence="6 7" id="KW-0067">ATP-binding</keyword>
<dbReference type="Proteomes" id="UP000325003">
    <property type="component" value="Unassembled WGS sequence"/>
</dbReference>
<dbReference type="PROSITE" id="PS00108">
    <property type="entry name" value="PROTEIN_KINASE_ST"/>
    <property type="match status" value="1"/>
</dbReference>
<dbReference type="PROSITE" id="PS50011">
    <property type="entry name" value="PROTEIN_KINASE_DOM"/>
    <property type="match status" value="1"/>
</dbReference>
<feature type="region of interest" description="Disordered" evidence="8">
    <location>
        <begin position="1"/>
        <end position="29"/>
    </location>
</feature>
<feature type="region of interest" description="Disordered" evidence="8">
    <location>
        <begin position="472"/>
        <end position="509"/>
    </location>
</feature>
<reference evidence="11 12" key="2">
    <citation type="submission" date="2019-09" db="EMBL/GenBank/DDBJ databases">
        <authorList>
            <person name="Jin C."/>
        </authorList>
    </citation>
    <scope>NUCLEOTIDE SEQUENCE [LARGE SCALE GENOMIC DNA]</scope>
    <source>
        <strain evidence="11 12">BN130099</strain>
    </source>
</reference>
<dbReference type="PROSITE" id="PS00107">
    <property type="entry name" value="PROTEIN_KINASE_ATP"/>
    <property type="match status" value="1"/>
</dbReference>
<feature type="region of interest" description="Disordered" evidence="8">
    <location>
        <begin position="48"/>
        <end position="69"/>
    </location>
</feature>
<keyword evidence="2 11" id="KW-0723">Serine/threonine-protein kinase</keyword>
<protein>
    <recommendedName>
        <fullName evidence="1">non-specific serine/threonine protein kinase</fullName>
        <ecNumber evidence="1">2.7.11.1</ecNumber>
    </recommendedName>
</protein>
<dbReference type="Gene3D" id="3.30.200.20">
    <property type="entry name" value="Phosphorylase Kinase, domain 1"/>
    <property type="match status" value="1"/>
</dbReference>
<dbReference type="Gene3D" id="1.10.510.10">
    <property type="entry name" value="Transferase(Phosphotransferase) domain 1"/>
    <property type="match status" value="1"/>
</dbReference>
<evidence type="ECO:0000256" key="3">
    <source>
        <dbReference type="ARBA" id="ARBA00022679"/>
    </source>
</evidence>
<dbReference type="GO" id="GO:0004674">
    <property type="term" value="F:protein serine/threonine kinase activity"/>
    <property type="evidence" value="ECO:0007669"/>
    <property type="project" value="UniProtKB-KW"/>
</dbReference>
<proteinExistence type="predicted"/>
<evidence type="ECO:0000256" key="1">
    <source>
        <dbReference type="ARBA" id="ARBA00012513"/>
    </source>
</evidence>
<dbReference type="EMBL" id="VUJV01000001">
    <property type="protein sequence ID" value="KAA1421538.1"/>
    <property type="molecule type" value="Genomic_DNA"/>
</dbReference>
<evidence type="ECO:0000256" key="6">
    <source>
        <dbReference type="ARBA" id="ARBA00022840"/>
    </source>
</evidence>
<evidence type="ECO:0000259" key="10">
    <source>
        <dbReference type="PROSITE" id="PS50011"/>
    </source>
</evidence>
<evidence type="ECO:0000313" key="11">
    <source>
        <dbReference type="EMBL" id="KAA1421538.1"/>
    </source>
</evidence>